<sequence>FVQRMTEMSCWHGQPSGCNRPCRQLAVMAVAALLISHEAFVQQMPRDWRGTRVIRRAGSDPEEYESVFWSSEKWFWEVKVRDRESERLIFVGDYELAEQAAKAADCAQLALDQMYPPADGQRCWSRNLPKETIYEDEVDTAAAILQGKRPPAKPEE</sequence>
<dbReference type="AlphaFoldDB" id="A0A812TL69"/>
<evidence type="ECO:0000313" key="1">
    <source>
        <dbReference type="EMBL" id="CAE7526272.1"/>
    </source>
</evidence>
<protein>
    <submittedName>
        <fullName evidence="1">DnaJ protein</fullName>
    </submittedName>
</protein>
<evidence type="ECO:0000313" key="2">
    <source>
        <dbReference type="Proteomes" id="UP000649617"/>
    </source>
</evidence>
<dbReference type="EMBL" id="CAJNIZ010030813">
    <property type="protein sequence ID" value="CAE7526272.1"/>
    <property type="molecule type" value="Genomic_DNA"/>
</dbReference>
<proteinExistence type="predicted"/>
<name>A0A812TL69_SYMPI</name>
<dbReference type="Proteomes" id="UP000649617">
    <property type="component" value="Unassembled WGS sequence"/>
</dbReference>
<gene>
    <name evidence="1" type="primary">dnaJ</name>
    <name evidence="1" type="ORF">SPIL2461_LOCUS13824</name>
</gene>
<accession>A0A812TL69</accession>
<feature type="non-terminal residue" evidence="1">
    <location>
        <position position="156"/>
    </location>
</feature>
<organism evidence="1 2">
    <name type="scientific">Symbiodinium pilosum</name>
    <name type="common">Dinoflagellate</name>
    <dbReference type="NCBI Taxonomy" id="2952"/>
    <lineage>
        <taxon>Eukaryota</taxon>
        <taxon>Sar</taxon>
        <taxon>Alveolata</taxon>
        <taxon>Dinophyceae</taxon>
        <taxon>Suessiales</taxon>
        <taxon>Symbiodiniaceae</taxon>
        <taxon>Symbiodinium</taxon>
    </lineage>
</organism>
<comment type="caution">
    <text evidence="1">The sequence shown here is derived from an EMBL/GenBank/DDBJ whole genome shotgun (WGS) entry which is preliminary data.</text>
</comment>
<dbReference type="OrthoDB" id="10250354at2759"/>
<keyword evidence="2" id="KW-1185">Reference proteome</keyword>
<reference evidence="1" key="1">
    <citation type="submission" date="2021-02" db="EMBL/GenBank/DDBJ databases">
        <authorList>
            <person name="Dougan E. K."/>
            <person name="Rhodes N."/>
            <person name="Thang M."/>
            <person name="Chan C."/>
        </authorList>
    </citation>
    <scope>NUCLEOTIDE SEQUENCE</scope>
</reference>